<dbReference type="AlphaFoldDB" id="A0A2U2PJK9"/>
<name>A0A2U2PJK9_9SPHI</name>
<organism evidence="2 3">
    <name type="scientific">Pararcticibacter amylolyticus</name>
    <dbReference type="NCBI Taxonomy" id="2173175"/>
    <lineage>
        <taxon>Bacteria</taxon>
        <taxon>Pseudomonadati</taxon>
        <taxon>Bacteroidota</taxon>
        <taxon>Sphingobacteriia</taxon>
        <taxon>Sphingobacteriales</taxon>
        <taxon>Sphingobacteriaceae</taxon>
        <taxon>Pararcticibacter</taxon>
    </lineage>
</organism>
<dbReference type="EMBL" id="QEAS01000004">
    <property type="protein sequence ID" value="PWG81581.1"/>
    <property type="molecule type" value="Genomic_DNA"/>
</dbReference>
<evidence type="ECO:0000313" key="2">
    <source>
        <dbReference type="EMBL" id="PWG81581.1"/>
    </source>
</evidence>
<keyword evidence="3" id="KW-1185">Reference proteome</keyword>
<accession>A0A2U2PJK9</accession>
<gene>
    <name evidence="2" type="ORF">DDR33_07050</name>
</gene>
<evidence type="ECO:0000313" key="3">
    <source>
        <dbReference type="Proteomes" id="UP000245647"/>
    </source>
</evidence>
<sequence length="115" mass="12771">MSHLRFIKQLISYTLLVVLTGNVTVELLHEHKKASGEYRKTRGASITKQLSSKCFICEYHDDHKESSSLPATSGFRCFEIFICEFSTLGDERTSQGAGFALNSRGPPYSGYSGSL</sequence>
<comment type="caution">
    <text evidence="2">The sequence shown here is derived from an EMBL/GenBank/DDBJ whole genome shotgun (WGS) entry which is preliminary data.</text>
</comment>
<feature type="compositionally biased region" description="Low complexity" evidence="1">
    <location>
        <begin position="105"/>
        <end position="115"/>
    </location>
</feature>
<evidence type="ECO:0000256" key="1">
    <source>
        <dbReference type="SAM" id="MobiDB-lite"/>
    </source>
</evidence>
<proteinExistence type="predicted"/>
<dbReference type="Proteomes" id="UP000245647">
    <property type="component" value="Unassembled WGS sequence"/>
</dbReference>
<reference evidence="2 3" key="1">
    <citation type="submission" date="2018-04" db="EMBL/GenBank/DDBJ databases">
        <title>Pedobacter chongqingensis sp. nov., isolated from a rottenly hemp rope.</title>
        <authorList>
            <person name="Cai Y."/>
        </authorList>
    </citation>
    <scope>NUCLEOTIDE SEQUENCE [LARGE SCALE GENOMIC DNA]</scope>
    <source>
        <strain evidence="2 3">FJ4-8</strain>
    </source>
</reference>
<protein>
    <submittedName>
        <fullName evidence="2">Uncharacterized protein</fullName>
    </submittedName>
</protein>
<feature type="region of interest" description="Disordered" evidence="1">
    <location>
        <begin position="96"/>
        <end position="115"/>
    </location>
</feature>